<accession>A0A4S3PSL4</accession>
<organism evidence="7 8">
    <name type="scientific">Bacillus timonensis</name>
    <dbReference type="NCBI Taxonomy" id="1033734"/>
    <lineage>
        <taxon>Bacteria</taxon>
        <taxon>Bacillati</taxon>
        <taxon>Bacillota</taxon>
        <taxon>Bacilli</taxon>
        <taxon>Bacillales</taxon>
        <taxon>Bacillaceae</taxon>
        <taxon>Bacillus</taxon>
    </lineage>
</organism>
<feature type="transmembrane region" description="Helical" evidence="5">
    <location>
        <begin position="71"/>
        <end position="88"/>
    </location>
</feature>
<dbReference type="EMBL" id="SLUB01000018">
    <property type="protein sequence ID" value="THE12305.1"/>
    <property type="molecule type" value="Genomic_DNA"/>
</dbReference>
<feature type="transmembrane region" description="Helical" evidence="5">
    <location>
        <begin position="234"/>
        <end position="250"/>
    </location>
</feature>
<dbReference type="OrthoDB" id="2957833at2"/>
<dbReference type="PANTHER" id="PTHR37422">
    <property type="entry name" value="TEICHURONIC ACID BIOSYNTHESIS PROTEIN TUAE"/>
    <property type="match status" value="1"/>
</dbReference>
<sequence length="481" mass="55230">MTMKLLQRDLYVLLLSVLLVSIGLVIADSKLAIVITLILAILAFRAKHQGILILVLVVATRPFLIELNPGFKILGDLLILALLVRTFYDYRHDIKKLFTFHPFELAFFAFCIVGTISALITGVGMGALITQLRAYLLFYLIFYIVVRMEITEELIRKFALTTFSIAVVLSLHGFVEKISNKTVLMPEAWENWYLSWTNYIRVYGLLKGPNELSLFLLISFFISLYLVKKYQGKIRIFLYVGLTLIGTTILLTYSRGSLLSLIVFLVVYVFINRKIKPLVPIVLITLISYGLFFVIDQVSSVYYDAYVAEKWENTNEQNKTDEQGRYKDTFSKDTLEQSSESGRIYYVQKAVEIFKDHPIMGTGFATFGGSATLKYSSPIYEDYDINRNFYSDNQYILILAETGILGILMVALTAIFLLTYTWKLRKGYYFSPLLLFLMVTIVMGSMVYNILENDSFMFYFFAVMAFAYRVYKKDIVGLDTK</sequence>
<keyword evidence="3 5" id="KW-1133">Transmembrane helix</keyword>
<feature type="transmembrane region" description="Helical" evidence="5">
    <location>
        <begin position="278"/>
        <end position="295"/>
    </location>
</feature>
<dbReference type="GO" id="GO:0016874">
    <property type="term" value="F:ligase activity"/>
    <property type="evidence" value="ECO:0007669"/>
    <property type="project" value="UniProtKB-KW"/>
</dbReference>
<evidence type="ECO:0000259" key="6">
    <source>
        <dbReference type="Pfam" id="PF04932"/>
    </source>
</evidence>
<feature type="transmembrane region" description="Helical" evidence="5">
    <location>
        <begin position="212"/>
        <end position="227"/>
    </location>
</feature>
<protein>
    <submittedName>
        <fullName evidence="7">O-antigen ligase family protein</fullName>
    </submittedName>
</protein>
<comment type="caution">
    <text evidence="7">The sequence shown here is derived from an EMBL/GenBank/DDBJ whole genome shotgun (WGS) entry which is preliminary data.</text>
</comment>
<feature type="transmembrane region" description="Helical" evidence="5">
    <location>
        <begin position="126"/>
        <end position="146"/>
    </location>
</feature>
<keyword evidence="2 5" id="KW-0812">Transmembrane</keyword>
<evidence type="ECO:0000313" key="8">
    <source>
        <dbReference type="Proteomes" id="UP000306477"/>
    </source>
</evidence>
<feature type="transmembrane region" description="Helical" evidence="5">
    <location>
        <begin position="456"/>
        <end position="471"/>
    </location>
</feature>
<keyword evidence="4 5" id="KW-0472">Membrane</keyword>
<dbReference type="PANTHER" id="PTHR37422:SF17">
    <property type="entry name" value="O-ANTIGEN LIGASE"/>
    <property type="match status" value="1"/>
</dbReference>
<dbReference type="InterPro" id="IPR051533">
    <property type="entry name" value="WaaL-like"/>
</dbReference>
<evidence type="ECO:0000256" key="3">
    <source>
        <dbReference type="ARBA" id="ARBA00022989"/>
    </source>
</evidence>
<feature type="transmembrane region" description="Helical" evidence="5">
    <location>
        <begin position="427"/>
        <end position="450"/>
    </location>
</feature>
<evidence type="ECO:0000256" key="4">
    <source>
        <dbReference type="ARBA" id="ARBA00023136"/>
    </source>
</evidence>
<evidence type="ECO:0000256" key="5">
    <source>
        <dbReference type="SAM" id="Phobius"/>
    </source>
</evidence>
<evidence type="ECO:0000313" key="7">
    <source>
        <dbReference type="EMBL" id="THE12305.1"/>
    </source>
</evidence>
<feature type="transmembrane region" description="Helical" evidence="5">
    <location>
        <begin position="395"/>
        <end position="420"/>
    </location>
</feature>
<dbReference type="Pfam" id="PF04932">
    <property type="entry name" value="Wzy_C"/>
    <property type="match status" value="1"/>
</dbReference>
<feature type="transmembrane region" description="Helical" evidence="5">
    <location>
        <begin position="256"/>
        <end position="271"/>
    </location>
</feature>
<evidence type="ECO:0000256" key="1">
    <source>
        <dbReference type="ARBA" id="ARBA00004141"/>
    </source>
</evidence>
<dbReference type="GO" id="GO:0016020">
    <property type="term" value="C:membrane"/>
    <property type="evidence" value="ECO:0007669"/>
    <property type="project" value="UniProtKB-SubCell"/>
</dbReference>
<dbReference type="Proteomes" id="UP000306477">
    <property type="component" value="Unassembled WGS sequence"/>
</dbReference>
<dbReference type="AlphaFoldDB" id="A0A4S3PSL4"/>
<reference evidence="7 8" key="1">
    <citation type="journal article" date="2019" name="Indoor Air">
        <title>Impacts of indoor surface finishes on bacterial viability.</title>
        <authorList>
            <person name="Hu J."/>
            <person name="Maamar S.B."/>
            <person name="Glawe A.J."/>
            <person name="Gottel N."/>
            <person name="Gilbert J.A."/>
            <person name="Hartmann E.M."/>
        </authorList>
    </citation>
    <scope>NUCLEOTIDE SEQUENCE [LARGE SCALE GENOMIC DNA]</scope>
    <source>
        <strain evidence="7 8">AF060A6</strain>
    </source>
</reference>
<feature type="transmembrane region" description="Helical" evidence="5">
    <location>
        <begin position="158"/>
        <end position="175"/>
    </location>
</feature>
<evidence type="ECO:0000256" key="2">
    <source>
        <dbReference type="ARBA" id="ARBA00022692"/>
    </source>
</evidence>
<proteinExistence type="predicted"/>
<name>A0A4S3PSL4_9BACI</name>
<keyword evidence="8" id="KW-1185">Reference proteome</keyword>
<gene>
    <name evidence="7" type="ORF">E1I69_11420</name>
</gene>
<keyword evidence="7" id="KW-0436">Ligase</keyword>
<feature type="transmembrane region" description="Helical" evidence="5">
    <location>
        <begin position="100"/>
        <end position="120"/>
    </location>
</feature>
<feature type="transmembrane region" description="Helical" evidence="5">
    <location>
        <begin position="12"/>
        <end position="42"/>
    </location>
</feature>
<dbReference type="InterPro" id="IPR007016">
    <property type="entry name" value="O-antigen_ligase-rel_domated"/>
</dbReference>
<feature type="domain" description="O-antigen ligase-related" evidence="6">
    <location>
        <begin position="242"/>
        <end position="410"/>
    </location>
</feature>
<comment type="subcellular location">
    <subcellularLocation>
        <location evidence="1">Membrane</location>
        <topology evidence="1">Multi-pass membrane protein</topology>
    </subcellularLocation>
</comment>